<keyword evidence="6 12" id="KW-1133">Transmembrane helix</keyword>
<keyword evidence="14" id="KW-1185">Reference proteome</keyword>
<organism evidence="13 14">
    <name type="scientific">Castilleja foliolosa</name>
    <dbReference type="NCBI Taxonomy" id="1961234"/>
    <lineage>
        <taxon>Eukaryota</taxon>
        <taxon>Viridiplantae</taxon>
        <taxon>Streptophyta</taxon>
        <taxon>Embryophyta</taxon>
        <taxon>Tracheophyta</taxon>
        <taxon>Spermatophyta</taxon>
        <taxon>Magnoliopsida</taxon>
        <taxon>eudicotyledons</taxon>
        <taxon>Gunneridae</taxon>
        <taxon>Pentapetalae</taxon>
        <taxon>asterids</taxon>
        <taxon>lamiids</taxon>
        <taxon>Lamiales</taxon>
        <taxon>Orobanchaceae</taxon>
        <taxon>Pedicularideae</taxon>
        <taxon>Castillejinae</taxon>
        <taxon>Castilleja</taxon>
    </lineage>
</organism>
<dbReference type="InterPro" id="IPR050665">
    <property type="entry name" value="Cytochrome_P450_Monooxygen"/>
</dbReference>
<evidence type="ECO:0000256" key="12">
    <source>
        <dbReference type="SAM" id="Phobius"/>
    </source>
</evidence>
<proteinExistence type="inferred from homology"/>
<dbReference type="GO" id="GO:0004497">
    <property type="term" value="F:monooxygenase activity"/>
    <property type="evidence" value="ECO:0007669"/>
    <property type="project" value="UniProtKB-KW"/>
</dbReference>
<evidence type="ECO:0000256" key="6">
    <source>
        <dbReference type="ARBA" id="ARBA00022989"/>
    </source>
</evidence>
<dbReference type="SUPFAM" id="SSF48264">
    <property type="entry name" value="Cytochrome P450"/>
    <property type="match status" value="1"/>
</dbReference>
<dbReference type="Gene3D" id="1.10.630.10">
    <property type="entry name" value="Cytochrome P450"/>
    <property type="match status" value="1"/>
</dbReference>
<evidence type="ECO:0000256" key="5">
    <source>
        <dbReference type="ARBA" id="ARBA00022723"/>
    </source>
</evidence>
<evidence type="ECO:0008006" key="15">
    <source>
        <dbReference type="Google" id="ProtNLM"/>
    </source>
</evidence>
<dbReference type="InterPro" id="IPR001128">
    <property type="entry name" value="Cyt_P450"/>
</dbReference>
<keyword evidence="4 12" id="KW-0812">Transmembrane</keyword>
<keyword evidence="8" id="KW-0408">Iron</keyword>
<reference evidence="14" key="1">
    <citation type="journal article" date="2024" name="IScience">
        <title>Strigolactones Initiate the Formation of Haustorium-like Structures in Castilleja.</title>
        <authorList>
            <person name="Buerger M."/>
            <person name="Peterson D."/>
            <person name="Chory J."/>
        </authorList>
    </citation>
    <scope>NUCLEOTIDE SEQUENCE [LARGE SCALE GENOMIC DNA]</scope>
</reference>
<dbReference type="InterPro" id="IPR036396">
    <property type="entry name" value="Cyt_P450_sf"/>
</dbReference>
<dbReference type="GO" id="GO:0016020">
    <property type="term" value="C:membrane"/>
    <property type="evidence" value="ECO:0007669"/>
    <property type="project" value="UniProtKB-SubCell"/>
</dbReference>
<accession>A0ABD3D1N6</accession>
<keyword evidence="11" id="KW-0175">Coiled coil</keyword>
<evidence type="ECO:0000256" key="8">
    <source>
        <dbReference type="ARBA" id="ARBA00023004"/>
    </source>
</evidence>
<keyword evidence="5" id="KW-0479">Metal-binding</keyword>
<dbReference type="Pfam" id="PF00067">
    <property type="entry name" value="p450"/>
    <property type="match status" value="1"/>
</dbReference>
<evidence type="ECO:0000256" key="10">
    <source>
        <dbReference type="ARBA" id="ARBA00023136"/>
    </source>
</evidence>
<keyword evidence="7" id="KW-0560">Oxidoreductase</keyword>
<evidence type="ECO:0000256" key="4">
    <source>
        <dbReference type="ARBA" id="ARBA00022692"/>
    </source>
</evidence>
<dbReference type="AlphaFoldDB" id="A0ABD3D1N6"/>
<evidence type="ECO:0000256" key="7">
    <source>
        <dbReference type="ARBA" id="ARBA00023002"/>
    </source>
</evidence>
<sequence>MVPDMSSSVEMMLEKWKDYEGKEIDVFKEFGKLTTKVISRTAFGSSYLEGKHVFEMVAKLTAITVRNVYKVQIPGISMLLKKSDDEVEAEKLEQRIKNSVLEIVKKREKEETNKNFKSDYLGQLVKISNAPNVKKRITIDQMIDEIKIIYGAGHLTTTSLLGWCVLLLAINQEWQEKARDEVNKAFGKNNPHSHGIARLEMVYMLIIVS</sequence>
<evidence type="ECO:0000256" key="3">
    <source>
        <dbReference type="ARBA" id="ARBA00022617"/>
    </source>
</evidence>
<evidence type="ECO:0000256" key="9">
    <source>
        <dbReference type="ARBA" id="ARBA00023033"/>
    </source>
</evidence>
<dbReference type="Proteomes" id="UP001632038">
    <property type="component" value="Unassembled WGS sequence"/>
</dbReference>
<keyword evidence="10 12" id="KW-0472">Membrane</keyword>
<feature type="coiled-coil region" evidence="11">
    <location>
        <begin position="82"/>
        <end position="109"/>
    </location>
</feature>
<evidence type="ECO:0000256" key="1">
    <source>
        <dbReference type="ARBA" id="ARBA00004370"/>
    </source>
</evidence>
<protein>
    <recommendedName>
        <fullName evidence="15">Cytochrome P450</fullName>
    </recommendedName>
</protein>
<comment type="subcellular location">
    <subcellularLocation>
        <location evidence="1">Membrane</location>
    </subcellularLocation>
</comment>
<feature type="transmembrane region" description="Helical" evidence="12">
    <location>
        <begin position="148"/>
        <end position="170"/>
    </location>
</feature>
<keyword evidence="3" id="KW-0349">Heme</keyword>
<evidence type="ECO:0000313" key="14">
    <source>
        <dbReference type="Proteomes" id="UP001632038"/>
    </source>
</evidence>
<name>A0ABD3D1N6_9LAMI</name>
<comment type="caution">
    <text evidence="13">The sequence shown here is derived from an EMBL/GenBank/DDBJ whole genome shotgun (WGS) entry which is preliminary data.</text>
</comment>
<dbReference type="GO" id="GO:0046872">
    <property type="term" value="F:metal ion binding"/>
    <property type="evidence" value="ECO:0007669"/>
    <property type="project" value="UniProtKB-KW"/>
</dbReference>
<evidence type="ECO:0000256" key="11">
    <source>
        <dbReference type="SAM" id="Coils"/>
    </source>
</evidence>
<dbReference type="EMBL" id="JAVIJP010000027">
    <property type="protein sequence ID" value="KAL3636180.1"/>
    <property type="molecule type" value="Genomic_DNA"/>
</dbReference>
<keyword evidence="9" id="KW-0503">Monooxygenase</keyword>
<dbReference type="PANTHER" id="PTHR24282:SF192">
    <property type="entry name" value="CYTOCHROME P450 CYP749A22-LIKE"/>
    <property type="match status" value="1"/>
</dbReference>
<gene>
    <name evidence="13" type="ORF">CASFOL_020727</name>
</gene>
<evidence type="ECO:0000313" key="13">
    <source>
        <dbReference type="EMBL" id="KAL3636180.1"/>
    </source>
</evidence>
<dbReference type="PANTHER" id="PTHR24282">
    <property type="entry name" value="CYTOCHROME P450 FAMILY MEMBER"/>
    <property type="match status" value="1"/>
</dbReference>
<comment type="similarity">
    <text evidence="2">Belongs to the cytochrome P450 family.</text>
</comment>
<evidence type="ECO:0000256" key="2">
    <source>
        <dbReference type="ARBA" id="ARBA00010617"/>
    </source>
</evidence>